<dbReference type="STRING" id="1628148.BI198_04755"/>
<dbReference type="Proteomes" id="UP000242258">
    <property type="component" value="Unassembled WGS sequence"/>
</dbReference>
<evidence type="ECO:0000313" key="2">
    <source>
        <dbReference type="Proteomes" id="UP000242258"/>
    </source>
</evidence>
<sequence length="135" mass="14791">MAYANSASPSMHTEQQKQLPPELTQLHYSLHSEANTACHTMQQVIQQAEHSTMQHALQSTSSLPVSETHDCCLADTACEEMPCDKGCCASHCMVASALLNTNLFNYIPAATVSNEYIVALPNWLFFKDPPPPIIA</sequence>
<reference evidence="2" key="1">
    <citation type="submission" date="2016-09" db="EMBL/GenBank/DDBJ databases">
        <authorList>
            <person name="Wan X."/>
            <person name="Hou S."/>
        </authorList>
    </citation>
    <scope>NUCLEOTIDE SEQUENCE [LARGE SCALE GENOMIC DNA]</scope>
    <source>
        <strain evidence="2">KH87</strain>
    </source>
</reference>
<name>A0A1E7Q4F2_9GAMM</name>
<comment type="caution">
    <text evidence="1">The sequence shown here is derived from an EMBL/GenBank/DDBJ whole genome shotgun (WGS) entry which is preliminary data.</text>
</comment>
<gene>
    <name evidence="1" type="ORF">BI198_04755</name>
</gene>
<evidence type="ECO:0000313" key="1">
    <source>
        <dbReference type="EMBL" id="OEY68953.1"/>
    </source>
</evidence>
<keyword evidence="2" id="KW-1185">Reference proteome</keyword>
<protein>
    <submittedName>
        <fullName evidence="1">Uncharacterized protein</fullName>
    </submittedName>
</protein>
<dbReference type="EMBL" id="MKEK01000001">
    <property type="protein sequence ID" value="OEY68953.1"/>
    <property type="molecule type" value="Genomic_DNA"/>
</dbReference>
<proteinExistence type="predicted"/>
<accession>A0A1E7Q4F2</accession>
<organism evidence="1 2">
    <name type="scientific">Rheinheimera salexigens</name>
    <dbReference type="NCBI Taxonomy" id="1628148"/>
    <lineage>
        <taxon>Bacteria</taxon>
        <taxon>Pseudomonadati</taxon>
        <taxon>Pseudomonadota</taxon>
        <taxon>Gammaproteobacteria</taxon>
        <taxon>Chromatiales</taxon>
        <taxon>Chromatiaceae</taxon>
        <taxon>Rheinheimera</taxon>
    </lineage>
</organism>
<dbReference type="AlphaFoldDB" id="A0A1E7Q4F2"/>